<dbReference type="InterPro" id="IPR000971">
    <property type="entry name" value="Globin"/>
</dbReference>
<sequence length="161" mass="16830">MKFFAVLALCIVGAIASPLSADQAALVKSTWAQVRNSEVEILAAVFTAYPDIQARFPQFAGKDVASIKDTGAFATHAGRIVGFVSEIIALIGNESNAPAVQTLVGQLAASHKARGISQAQFNEFRAGLVSYVSSNVAWNAAAESAWTAGLDNIFGLLFAAL</sequence>
<evidence type="ECO:0000256" key="7">
    <source>
        <dbReference type="SAM" id="SignalP"/>
    </source>
</evidence>
<accession>A0A9N9RRW0</accession>
<keyword evidence="5" id="KW-0408">Iron</keyword>
<dbReference type="GO" id="GO:0005344">
    <property type="term" value="F:oxygen carrier activity"/>
    <property type="evidence" value="ECO:0007669"/>
    <property type="project" value="UniProtKB-KW"/>
</dbReference>
<keyword evidence="4" id="KW-0479">Metal-binding</keyword>
<protein>
    <recommendedName>
        <fullName evidence="8">Globin domain-containing protein</fullName>
    </recommendedName>
</protein>
<dbReference type="PRINTS" id="PR00611">
    <property type="entry name" value="ERYTHCRUORIN"/>
</dbReference>
<dbReference type="Proteomes" id="UP001153620">
    <property type="component" value="Chromosome 1"/>
</dbReference>
<evidence type="ECO:0000256" key="3">
    <source>
        <dbReference type="ARBA" id="ARBA00022621"/>
    </source>
</evidence>
<evidence type="ECO:0000313" key="9">
    <source>
        <dbReference type="EMBL" id="CAG9801282.1"/>
    </source>
</evidence>
<evidence type="ECO:0000256" key="2">
    <source>
        <dbReference type="ARBA" id="ARBA00022617"/>
    </source>
</evidence>
<dbReference type="SUPFAM" id="SSF46458">
    <property type="entry name" value="Globin-like"/>
    <property type="match status" value="1"/>
</dbReference>
<dbReference type="GO" id="GO:0019825">
    <property type="term" value="F:oxygen binding"/>
    <property type="evidence" value="ECO:0007669"/>
    <property type="project" value="InterPro"/>
</dbReference>
<dbReference type="PANTHER" id="PTHR47217">
    <property type="entry name" value="GLOBIN-LIKE PROTEIN"/>
    <property type="match status" value="1"/>
</dbReference>
<dbReference type="InterPro" id="IPR002336">
    <property type="entry name" value="Erythrocruorin"/>
</dbReference>
<feature type="domain" description="Globin" evidence="8">
    <location>
        <begin position="18"/>
        <end position="161"/>
    </location>
</feature>
<evidence type="ECO:0000256" key="6">
    <source>
        <dbReference type="RuleBase" id="RU000356"/>
    </source>
</evidence>
<evidence type="ECO:0000256" key="1">
    <source>
        <dbReference type="ARBA" id="ARBA00022448"/>
    </source>
</evidence>
<feature type="chain" id="PRO_5040297145" description="Globin domain-containing protein" evidence="7">
    <location>
        <begin position="17"/>
        <end position="161"/>
    </location>
</feature>
<evidence type="ECO:0000256" key="5">
    <source>
        <dbReference type="ARBA" id="ARBA00023004"/>
    </source>
</evidence>
<dbReference type="Gene3D" id="1.10.490.10">
    <property type="entry name" value="Globins"/>
    <property type="match status" value="1"/>
</dbReference>
<keyword evidence="2 6" id="KW-0349">Heme</keyword>
<evidence type="ECO:0000259" key="8">
    <source>
        <dbReference type="PROSITE" id="PS01033"/>
    </source>
</evidence>
<evidence type="ECO:0000256" key="4">
    <source>
        <dbReference type="ARBA" id="ARBA00022723"/>
    </source>
</evidence>
<reference evidence="9" key="1">
    <citation type="submission" date="2022-01" db="EMBL/GenBank/DDBJ databases">
        <authorList>
            <person name="King R."/>
        </authorList>
    </citation>
    <scope>NUCLEOTIDE SEQUENCE</scope>
</reference>
<dbReference type="EMBL" id="OU895877">
    <property type="protein sequence ID" value="CAG9801282.1"/>
    <property type="molecule type" value="Genomic_DNA"/>
</dbReference>
<dbReference type="GO" id="GO:0005833">
    <property type="term" value="C:hemoglobin complex"/>
    <property type="evidence" value="ECO:0007669"/>
    <property type="project" value="InterPro"/>
</dbReference>
<dbReference type="PANTHER" id="PTHR47217:SF1">
    <property type="entry name" value="GLOBIN-LIKE PROTEIN"/>
    <property type="match status" value="1"/>
</dbReference>
<comment type="similarity">
    <text evidence="6">Belongs to the globin family.</text>
</comment>
<organism evidence="9 10">
    <name type="scientific">Chironomus riparius</name>
    <dbReference type="NCBI Taxonomy" id="315576"/>
    <lineage>
        <taxon>Eukaryota</taxon>
        <taxon>Metazoa</taxon>
        <taxon>Ecdysozoa</taxon>
        <taxon>Arthropoda</taxon>
        <taxon>Hexapoda</taxon>
        <taxon>Insecta</taxon>
        <taxon>Pterygota</taxon>
        <taxon>Neoptera</taxon>
        <taxon>Endopterygota</taxon>
        <taxon>Diptera</taxon>
        <taxon>Nematocera</taxon>
        <taxon>Chironomoidea</taxon>
        <taxon>Chironomidae</taxon>
        <taxon>Chironominae</taxon>
        <taxon>Chironomus</taxon>
    </lineage>
</organism>
<dbReference type="GO" id="GO:0005576">
    <property type="term" value="C:extracellular region"/>
    <property type="evidence" value="ECO:0007669"/>
    <property type="project" value="InterPro"/>
</dbReference>
<dbReference type="PROSITE" id="PS01033">
    <property type="entry name" value="GLOBIN"/>
    <property type="match status" value="1"/>
</dbReference>
<reference evidence="9" key="2">
    <citation type="submission" date="2022-10" db="EMBL/GenBank/DDBJ databases">
        <authorList>
            <consortium name="ENA_rothamsted_submissions"/>
            <consortium name="culmorum"/>
            <person name="King R."/>
        </authorList>
    </citation>
    <scope>NUCLEOTIDE SEQUENCE</scope>
</reference>
<dbReference type="InterPro" id="IPR009050">
    <property type="entry name" value="Globin-like_sf"/>
</dbReference>
<dbReference type="InterPro" id="IPR044399">
    <property type="entry name" value="Mb-like_M"/>
</dbReference>
<dbReference type="AlphaFoldDB" id="A0A9N9RRW0"/>
<evidence type="ECO:0000313" key="10">
    <source>
        <dbReference type="Proteomes" id="UP001153620"/>
    </source>
</evidence>
<feature type="signal peptide" evidence="7">
    <location>
        <begin position="1"/>
        <end position="16"/>
    </location>
</feature>
<dbReference type="CDD" id="cd01040">
    <property type="entry name" value="Mb-like"/>
    <property type="match status" value="1"/>
</dbReference>
<dbReference type="InterPro" id="IPR012292">
    <property type="entry name" value="Globin/Proto"/>
</dbReference>
<keyword evidence="3 6" id="KW-0561">Oxygen transport</keyword>
<gene>
    <name evidence="9" type="ORF">CHIRRI_LOCUS4213</name>
</gene>
<keyword evidence="1 6" id="KW-0813">Transport</keyword>
<name>A0A9N9RRW0_9DIPT</name>
<dbReference type="SMR" id="A0A9N9RRW0"/>
<dbReference type="Pfam" id="PF00042">
    <property type="entry name" value="Globin"/>
    <property type="match status" value="1"/>
</dbReference>
<dbReference type="GO" id="GO:0046872">
    <property type="term" value="F:metal ion binding"/>
    <property type="evidence" value="ECO:0007669"/>
    <property type="project" value="UniProtKB-KW"/>
</dbReference>
<dbReference type="OrthoDB" id="436496at2759"/>
<keyword evidence="10" id="KW-1185">Reference proteome</keyword>
<proteinExistence type="inferred from homology"/>
<dbReference type="GO" id="GO:0020037">
    <property type="term" value="F:heme binding"/>
    <property type="evidence" value="ECO:0007669"/>
    <property type="project" value="InterPro"/>
</dbReference>
<keyword evidence="7" id="KW-0732">Signal</keyword>